<reference evidence="3" key="1">
    <citation type="submission" date="2021-02" db="EMBL/GenBank/DDBJ databases">
        <authorList>
            <person name="Nowell W R."/>
        </authorList>
    </citation>
    <scope>NUCLEOTIDE SEQUENCE</scope>
</reference>
<dbReference type="Gene3D" id="3.80.10.10">
    <property type="entry name" value="Ribonuclease Inhibitor"/>
    <property type="match status" value="1"/>
</dbReference>
<comment type="caution">
    <text evidence="3">The sequence shown here is derived from an EMBL/GenBank/DDBJ whole genome shotgun (WGS) entry which is preliminary data.</text>
</comment>
<dbReference type="GO" id="GO:0005813">
    <property type="term" value="C:centrosome"/>
    <property type="evidence" value="ECO:0007669"/>
    <property type="project" value="TreeGrafter"/>
</dbReference>
<gene>
    <name evidence="3" type="ORF">GPM918_LOCUS879</name>
    <name evidence="4" type="ORF">SRO942_LOCUS879</name>
</gene>
<dbReference type="Proteomes" id="UP000681722">
    <property type="component" value="Unassembled WGS sequence"/>
</dbReference>
<evidence type="ECO:0000313" key="5">
    <source>
        <dbReference type="Proteomes" id="UP000663829"/>
    </source>
</evidence>
<organism evidence="3 5">
    <name type="scientific">Didymodactylos carnosus</name>
    <dbReference type="NCBI Taxonomy" id="1234261"/>
    <lineage>
        <taxon>Eukaryota</taxon>
        <taxon>Metazoa</taxon>
        <taxon>Spiralia</taxon>
        <taxon>Gnathifera</taxon>
        <taxon>Rotifera</taxon>
        <taxon>Eurotatoria</taxon>
        <taxon>Bdelloidea</taxon>
        <taxon>Philodinida</taxon>
        <taxon>Philodinidae</taxon>
        <taxon>Didymodactylos</taxon>
    </lineage>
</organism>
<dbReference type="SUPFAM" id="SSF52047">
    <property type="entry name" value="RNI-like"/>
    <property type="match status" value="1"/>
</dbReference>
<dbReference type="EMBL" id="CAJOBC010000074">
    <property type="protein sequence ID" value="CAF3531514.1"/>
    <property type="molecule type" value="Genomic_DNA"/>
</dbReference>
<dbReference type="PRINTS" id="PR02062">
    <property type="entry name" value="CENTROSOME78"/>
</dbReference>
<dbReference type="PANTHER" id="PTHR24110">
    <property type="entry name" value="CENTROSOMAL PROTEIN OF 78 KDA"/>
    <property type="match status" value="1"/>
</dbReference>
<dbReference type="SMART" id="SM00368">
    <property type="entry name" value="LRR_RI"/>
    <property type="match status" value="4"/>
</dbReference>
<dbReference type="GO" id="GO:0036064">
    <property type="term" value="C:ciliary basal body"/>
    <property type="evidence" value="ECO:0007669"/>
    <property type="project" value="TreeGrafter"/>
</dbReference>
<feature type="compositionally biased region" description="Polar residues" evidence="2">
    <location>
        <begin position="370"/>
        <end position="388"/>
    </location>
</feature>
<feature type="region of interest" description="Disordered" evidence="2">
    <location>
        <begin position="356"/>
        <end position="392"/>
    </location>
</feature>
<dbReference type="AlphaFoldDB" id="A0A813P9D6"/>
<feature type="region of interest" description="Disordered" evidence="2">
    <location>
        <begin position="625"/>
        <end position="653"/>
    </location>
</feature>
<protein>
    <recommendedName>
        <fullName evidence="6">Centrosomal protein of 78 kDa</fullName>
    </recommendedName>
</protein>
<dbReference type="InterPro" id="IPR032675">
    <property type="entry name" value="LRR_dom_sf"/>
</dbReference>
<name>A0A813P9D6_9BILA</name>
<feature type="coiled-coil region" evidence="1">
    <location>
        <begin position="460"/>
        <end position="501"/>
    </location>
</feature>
<dbReference type="PANTHER" id="PTHR24110:SF3">
    <property type="entry name" value="CENTROSOMAL PROTEIN OF 78 KDA"/>
    <property type="match status" value="1"/>
</dbReference>
<evidence type="ECO:0008006" key="6">
    <source>
        <dbReference type="Google" id="ProtNLM"/>
    </source>
</evidence>
<proteinExistence type="predicted"/>
<sequence length="653" mass="74304">MREQISKSTADKPCDFGVKYDELCRQFNLIPLSSVKIKLNEGVIDLDTDNLRFDDWSPLCGAIGTCKTLRSIIFRSQFYNTPSRNLAEAERRNVKRSLSASKRPPIFQSKELLAKICLNLKDCLTMTTELVLLDLNGLPFRRKDLSLIAQGLAKCKSIVRFRLTNSPIGDDGLEILSRHLNQSPKIREVDFSACSLTSHGAQILADLIKQQGFRRHNCVWQESLRYQNPTLDHMSGLRRITINQNPLIGDKGAGYLADILKEDLWIKVSTTGAKAFLESTKLNSIIHIIDIRNNSLVDRDTIEKLVEQLLINCGDDRCEYKWSKLDSPKRPSSKISIQSMNNGTTMITNAYGNNVNTRKPTPTPPHQFYKSLNPSKLQRSKSTGSVSTEPHVPWRSAARASRLPGYPPRANIKSFHSSEESIYAGGDHNYHHTPRLPIRDHPNVNILSYSTRAHKTDDLFLNFQTKIQHLENRLKEERQARRQLEDQLQKILIQNGVAQRQQDRFCEVVESTFQKFQKFLDFLRSKRLGQLITMAGLDDATDPMLSFNELRDSAATVGHDEHHQTFYNSHVSHTDTKSQSKINENLVSQNSENDQNHRTQLSNILNEQQNRTRAINTTIPKQERAISSDNNNKHLLSQVSSPSTIDDENIDGD</sequence>
<keyword evidence="5" id="KW-1185">Reference proteome</keyword>
<dbReference type="InterPro" id="IPR026212">
    <property type="entry name" value="Cep78"/>
</dbReference>
<dbReference type="Proteomes" id="UP000663829">
    <property type="component" value="Unassembled WGS sequence"/>
</dbReference>
<feature type="compositionally biased region" description="Polar residues" evidence="2">
    <location>
        <begin position="627"/>
        <end position="644"/>
    </location>
</feature>
<evidence type="ECO:0000256" key="1">
    <source>
        <dbReference type="SAM" id="Coils"/>
    </source>
</evidence>
<evidence type="ECO:0000313" key="4">
    <source>
        <dbReference type="EMBL" id="CAF3531514.1"/>
    </source>
</evidence>
<dbReference type="EMBL" id="CAJNOQ010000074">
    <property type="protein sequence ID" value="CAF0751830.1"/>
    <property type="molecule type" value="Genomic_DNA"/>
</dbReference>
<accession>A0A813P9D6</accession>
<dbReference type="OrthoDB" id="78308at2759"/>
<dbReference type="GO" id="GO:0044782">
    <property type="term" value="P:cilium organization"/>
    <property type="evidence" value="ECO:0007669"/>
    <property type="project" value="TreeGrafter"/>
</dbReference>
<keyword evidence="1" id="KW-0175">Coiled coil</keyword>
<evidence type="ECO:0000313" key="3">
    <source>
        <dbReference type="EMBL" id="CAF0751830.1"/>
    </source>
</evidence>
<evidence type="ECO:0000256" key="2">
    <source>
        <dbReference type="SAM" id="MobiDB-lite"/>
    </source>
</evidence>